<dbReference type="InterPro" id="IPR036291">
    <property type="entry name" value="NAD(P)-bd_dom_sf"/>
</dbReference>
<dbReference type="GO" id="GO:0005777">
    <property type="term" value="C:peroxisome"/>
    <property type="evidence" value="ECO:0007669"/>
    <property type="project" value="TreeGrafter"/>
</dbReference>
<evidence type="ECO:0000256" key="5">
    <source>
        <dbReference type="ARBA" id="ARBA00022857"/>
    </source>
</evidence>
<dbReference type="GO" id="GO:0080019">
    <property type="term" value="F:alcohol-forming very long-chain fatty acyl-CoA reductase activity"/>
    <property type="evidence" value="ECO:0007669"/>
    <property type="project" value="InterPro"/>
</dbReference>
<dbReference type="Proteomes" id="UP000494106">
    <property type="component" value="Unassembled WGS sequence"/>
</dbReference>
<keyword evidence="3 10" id="KW-0444">Lipid biosynthesis</keyword>
<dbReference type="EMBL" id="CADEBC010000597">
    <property type="protein sequence ID" value="CAB3258290.1"/>
    <property type="molecule type" value="Genomic_DNA"/>
</dbReference>
<comment type="catalytic activity">
    <reaction evidence="9 10">
        <text>a long-chain fatty acyl-CoA + 2 NADPH + 2 H(+) = a long-chain primary fatty alcohol + 2 NADP(+) + CoA</text>
        <dbReference type="Rhea" id="RHEA:52716"/>
        <dbReference type="ChEBI" id="CHEBI:15378"/>
        <dbReference type="ChEBI" id="CHEBI:57287"/>
        <dbReference type="ChEBI" id="CHEBI:57783"/>
        <dbReference type="ChEBI" id="CHEBI:58349"/>
        <dbReference type="ChEBI" id="CHEBI:77396"/>
        <dbReference type="ChEBI" id="CHEBI:83139"/>
        <dbReference type="EC" id="1.2.1.84"/>
    </reaction>
</comment>
<keyword evidence="7 10" id="KW-0443">Lipid metabolism</keyword>
<keyword evidence="5 10" id="KW-0521">NADP</keyword>
<dbReference type="FunFam" id="3.40.50.720:FF:000143">
    <property type="entry name" value="Fatty acyl-CoA reductase"/>
    <property type="match status" value="1"/>
</dbReference>
<evidence type="ECO:0000256" key="2">
    <source>
        <dbReference type="ARBA" id="ARBA00005928"/>
    </source>
</evidence>
<keyword evidence="14" id="KW-1185">Reference proteome</keyword>
<comment type="function">
    <text evidence="10">Catalyzes the reduction of fatty acyl-CoA to fatty alcohols.</text>
</comment>
<evidence type="ECO:0000256" key="7">
    <source>
        <dbReference type="ARBA" id="ARBA00023098"/>
    </source>
</evidence>
<reference evidence="13 14" key="1">
    <citation type="submission" date="2020-04" db="EMBL/GenBank/DDBJ databases">
        <authorList>
            <person name="Wallbank WR R."/>
            <person name="Pardo Diaz C."/>
            <person name="Kozak K."/>
            <person name="Martin S."/>
            <person name="Jiggins C."/>
            <person name="Moest M."/>
            <person name="Warren A I."/>
            <person name="Byers J.R.P. K."/>
            <person name="Montejo-Kovacevich G."/>
            <person name="Yen C E."/>
        </authorList>
    </citation>
    <scope>NUCLEOTIDE SEQUENCE [LARGE SCALE GENOMIC DNA]</scope>
</reference>
<keyword evidence="6" id="KW-1133">Transmembrane helix</keyword>
<comment type="subcellular location">
    <subcellularLocation>
        <location evidence="1">Membrane</location>
        <topology evidence="1">Multi-pass membrane protein</topology>
    </subcellularLocation>
</comment>
<comment type="caution">
    <text evidence="13">The sequence shown here is derived from an EMBL/GenBank/DDBJ whole genome shotgun (WGS) entry which is preliminary data.</text>
</comment>
<feature type="domain" description="Fatty acyl-CoA reductase C-terminal" evidence="11">
    <location>
        <begin position="399"/>
        <end position="495"/>
    </location>
</feature>
<evidence type="ECO:0000313" key="13">
    <source>
        <dbReference type="EMBL" id="CAB3258290.1"/>
    </source>
</evidence>
<evidence type="ECO:0000256" key="8">
    <source>
        <dbReference type="ARBA" id="ARBA00023136"/>
    </source>
</evidence>
<evidence type="ECO:0000256" key="6">
    <source>
        <dbReference type="ARBA" id="ARBA00022989"/>
    </source>
</evidence>
<evidence type="ECO:0000259" key="11">
    <source>
        <dbReference type="Pfam" id="PF03015"/>
    </source>
</evidence>
<dbReference type="PANTHER" id="PTHR11011:SF60">
    <property type="entry name" value="FATTY ACYL-COA REDUCTASE-RELATED"/>
    <property type="match status" value="1"/>
</dbReference>
<dbReference type="CDD" id="cd05236">
    <property type="entry name" value="FAR-N_SDR_e"/>
    <property type="match status" value="1"/>
</dbReference>
<keyword evidence="8" id="KW-0472">Membrane</keyword>
<dbReference type="Pfam" id="PF03015">
    <property type="entry name" value="Sterile"/>
    <property type="match status" value="1"/>
</dbReference>
<evidence type="ECO:0000256" key="1">
    <source>
        <dbReference type="ARBA" id="ARBA00004141"/>
    </source>
</evidence>
<feature type="domain" description="Thioester reductase (TE)" evidence="12">
    <location>
        <begin position="49"/>
        <end position="325"/>
    </location>
</feature>
<evidence type="ECO:0000259" key="12">
    <source>
        <dbReference type="Pfam" id="PF07993"/>
    </source>
</evidence>
<keyword evidence="10" id="KW-0560">Oxidoreductase</keyword>
<evidence type="ECO:0000256" key="4">
    <source>
        <dbReference type="ARBA" id="ARBA00022692"/>
    </source>
</evidence>
<keyword evidence="4" id="KW-0812">Transmembrane</keyword>
<comment type="similarity">
    <text evidence="2 10">Belongs to the fatty acyl-CoA reductase family.</text>
</comment>
<evidence type="ECO:0000256" key="10">
    <source>
        <dbReference type="RuleBase" id="RU363097"/>
    </source>
</evidence>
<organism evidence="13 14">
    <name type="scientific">Arctia plantaginis</name>
    <name type="common">Wood tiger moth</name>
    <name type="synonym">Phalaena plantaginis</name>
    <dbReference type="NCBI Taxonomy" id="874455"/>
    <lineage>
        <taxon>Eukaryota</taxon>
        <taxon>Metazoa</taxon>
        <taxon>Ecdysozoa</taxon>
        <taxon>Arthropoda</taxon>
        <taxon>Hexapoda</taxon>
        <taxon>Insecta</taxon>
        <taxon>Pterygota</taxon>
        <taxon>Neoptera</taxon>
        <taxon>Endopterygota</taxon>
        <taxon>Lepidoptera</taxon>
        <taxon>Glossata</taxon>
        <taxon>Ditrysia</taxon>
        <taxon>Noctuoidea</taxon>
        <taxon>Erebidae</taxon>
        <taxon>Arctiinae</taxon>
        <taxon>Arctia</taxon>
    </lineage>
</organism>
<evidence type="ECO:0000256" key="3">
    <source>
        <dbReference type="ARBA" id="ARBA00022516"/>
    </source>
</evidence>
<protein>
    <recommendedName>
        <fullName evidence="10">Fatty acyl-CoA reductase</fullName>
        <ecNumber evidence="10">1.2.1.84</ecNumber>
    </recommendedName>
</protein>
<evidence type="ECO:0000313" key="14">
    <source>
        <dbReference type="Proteomes" id="UP000494106"/>
    </source>
</evidence>
<dbReference type="CDD" id="cd09071">
    <property type="entry name" value="FAR_C"/>
    <property type="match status" value="1"/>
</dbReference>
<dbReference type="GO" id="GO:0016020">
    <property type="term" value="C:membrane"/>
    <property type="evidence" value="ECO:0007669"/>
    <property type="project" value="UniProtKB-SubCell"/>
</dbReference>
<dbReference type="Pfam" id="PF07993">
    <property type="entry name" value="NAD_binding_4"/>
    <property type="match status" value="1"/>
</dbReference>
<gene>
    <name evidence="13" type="ORF">APLA_LOCUS16395</name>
</gene>
<dbReference type="GO" id="GO:0035336">
    <property type="term" value="P:long-chain fatty-acyl-CoA metabolic process"/>
    <property type="evidence" value="ECO:0007669"/>
    <property type="project" value="TreeGrafter"/>
</dbReference>
<dbReference type="AlphaFoldDB" id="A0A8S1BES5"/>
<dbReference type="InterPro" id="IPR013120">
    <property type="entry name" value="FAR_NAD-bd"/>
</dbReference>
<accession>A0A8S1BES5</accession>
<dbReference type="OrthoDB" id="429813at2759"/>
<dbReference type="EC" id="1.2.1.84" evidence="10"/>
<evidence type="ECO:0000256" key="9">
    <source>
        <dbReference type="ARBA" id="ARBA00052530"/>
    </source>
</evidence>
<dbReference type="PANTHER" id="PTHR11011">
    <property type="entry name" value="MALE STERILITY PROTEIN 2-RELATED"/>
    <property type="match status" value="1"/>
</dbReference>
<name>A0A8S1BES5_ARCPL</name>
<dbReference type="SUPFAM" id="SSF51735">
    <property type="entry name" value="NAD(P)-binding Rossmann-fold domains"/>
    <property type="match status" value="1"/>
</dbReference>
<sequence>MDIFSSSTSMDPAKEVEDHLLSLLKPVNIAIDRGDSPIQQFYRNATIFLTGGSGFIGKQLVEKLCRSCEIKKIYLLMRPKKNKTIQQRLKIILNDPVFDELRKKKPQFQDNVVAVEGDVADIRLGLSDMDWTMLAEEVNFIFHVAATVRFDEPLKVATLINVRGPREALQLAKECKNFKCFTHTSTAYAHATISRINGDVEEKFYQCPFPPEDLISMAETMDENQLYEIVASVMNEWPNTYTFTKAIGEEVIRTSGQDLPKCIVKPPVVTSTYLEPAPGWIDSNACLSSPVGFMLGAGLGILHIHLIDKDLITCYAPVDFVNNAIIAAPWDTVEKKANGETEVPIYTVSTSGCKIKWRLFSDYLRLEETLKLASSVSVWYCFGIETTNNFVYWLLTWLLHYIPGYIIDGLVDLLRIRPKGIPPLMKVYRKLYKITKAYQYFCTNNWNFRDDNLKAMIQRMSPQDRIIYNCDVTTINFDNLLKAWIIGLRKFIVKDGLRGSDIGRTCYSVYSGRGNFKFPTALSIVFRSSFSKGHFIIERPLTSLLAEEVVRLNCGDIPACVVRPPVVVPAYYEPSPGWSDLSAIYGPTGVSILKPR</sequence>
<dbReference type="InterPro" id="IPR033640">
    <property type="entry name" value="FAR_C"/>
</dbReference>
<dbReference type="GO" id="GO:0102965">
    <property type="term" value="F:alcohol-forming long-chain fatty acyl-CoA reductase activity"/>
    <property type="evidence" value="ECO:0007669"/>
    <property type="project" value="UniProtKB-EC"/>
</dbReference>
<dbReference type="InterPro" id="IPR026055">
    <property type="entry name" value="FAR"/>
</dbReference>
<dbReference type="Gene3D" id="3.40.50.720">
    <property type="entry name" value="NAD(P)-binding Rossmann-like Domain"/>
    <property type="match status" value="1"/>
</dbReference>
<proteinExistence type="inferred from homology"/>